<dbReference type="Gene3D" id="2.120.10.30">
    <property type="entry name" value="TolB, C-terminal domain"/>
    <property type="match status" value="1"/>
</dbReference>
<dbReference type="Proteomes" id="UP000321328">
    <property type="component" value="Unassembled WGS sequence"/>
</dbReference>
<dbReference type="EMBL" id="BJVI01000031">
    <property type="protein sequence ID" value="GEL19105.1"/>
    <property type="molecule type" value="Genomic_DNA"/>
</dbReference>
<feature type="compositionally biased region" description="Basic and acidic residues" evidence="1">
    <location>
        <begin position="23"/>
        <end position="33"/>
    </location>
</feature>
<comment type="caution">
    <text evidence="4">The sequence shown here is derived from an EMBL/GenBank/DDBJ whole genome shotgun (WGS) entry which is preliminary data.</text>
</comment>
<feature type="signal peptide" evidence="2">
    <location>
        <begin position="1"/>
        <end position="17"/>
    </location>
</feature>
<feature type="domain" description="Glucose/Sorbosone dehydrogenase" evidence="3">
    <location>
        <begin position="89"/>
        <end position="261"/>
    </location>
</feature>
<organism evidence="4 5">
    <name type="scientific">Pseudonocardia asaccharolytica DSM 44247 = NBRC 16224</name>
    <dbReference type="NCBI Taxonomy" id="1123024"/>
    <lineage>
        <taxon>Bacteria</taxon>
        <taxon>Bacillati</taxon>
        <taxon>Actinomycetota</taxon>
        <taxon>Actinomycetes</taxon>
        <taxon>Pseudonocardiales</taxon>
        <taxon>Pseudonocardiaceae</taxon>
        <taxon>Pseudonocardia</taxon>
    </lineage>
</organism>
<dbReference type="STRING" id="1123024.GCA_000423625_03820"/>
<dbReference type="AlphaFoldDB" id="A0A511D2U6"/>
<dbReference type="PROSITE" id="PS51257">
    <property type="entry name" value="PROKAR_LIPOPROTEIN"/>
    <property type="match status" value="1"/>
</dbReference>
<feature type="region of interest" description="Disordered" evidence="1">
    <location>
        <begin position="20"/>
        <end position="77"/>
    </location>
</feature>
<accession>A0A511D2U6</accession>
<dbReference type="InterPro" id="IPR011042">
    <property type="entry name" value="6-blade_b-propeller_TolB-like"/>
</dbReference>
<evidence type="ECO:0000256" key="1">
    <source>
        <dbReference type="SAM" id="MobiDB-lite"/>
    </source>
</evidence>
<evidence type="ECO:0000313" key="4">
    <source>
        <dbReference type="EMBL" id="GEL19105.1"/>
    </source>
</evidence>
<gene>
    <name evidence="4" type="ORF">PA7_29420</name>
</gene>
<dbReference type="SUPFAM" id="SSF50952">
    <property type="entry name" value="Soluble quinoprotein glucose dehydrogenase"/>
    <property type="match status" value="1"/>
</dbReference>
<evidence type="ECO:0000313" key="5">
    <source>
        <dbReference type="Proteomes" id="UP000321328"/>
    </source>
</evidence>
<keyword evidence="2" id="KW-0732">Signal</keyword>
<evidence type="ECO:0000259" key="3">
    <source>
        <dbReference type="Pfam" id="PF07995"/>
    </source>
</evidence>
<dbReference type="InterPro" id="IPR012938">
    <property type="entry name" value="Glc/Sorbosone_DH"/>
</dbReference>
<dbReference type="PANTHER" id="PTHR19328">
    <property type="entry name" value="HEDGEHOG-INTERACTING PROTEIN"/>
    <property type="match status" value="1"/>
</dbReference>
<proteinExistence type="predicted"/>
<dbReference type="PANTHER" id="PTHR19328:SF13">
    <property type="entry name" value="HIPL1 PROTEIN"/>
    <property type="match status" value="1"/>
</dbReference>
<sequence>MRVLAAVLLGLMLAACASFPDSGPREWRDKIEGAGELGGPPSMLEPPPPGGPDGQQGGEVPERGREQAPSGCDDPDPQVVATCLDPIGAIAVLPDSSSALVGERSTGRVLRVERGVEPQLVTTVPVDPRSGGLTGLVLSPSYAEDRLVYAYASTPEDNRVLRLAPGEPPKPVLTGIPRGPADNGGALGTDTQGALVVATGAAGGAGADPRSLAGKVLRIDTLGRPMPDNPDPASPIFSSGLRSPQGVCTDRMGGTTWVTDRAATQDVLYRVGPGALPPPAWTWPDRPGVAGCTAEPGVVAVAQTGGKSLFVLRPADGGAFNGDPQTVLANVYGRLAAAASGPDGLLWLGTVNRDGGAKAAPVPSDDRVIRIQPPSGGGADRA</sequence>
<protein>
    <submittedName>
        <fullName evidence="4">Glucose dehydrogenase</fullName>
    </submittedName>
</protein>
<evidence type="ECO:0000256" key="2">
    <source>
        <dbReference type="SAM" id="SignalP"/>
    </source>
</evidence>
<dbReference type="Pfam" id="PF07995">
    <property type="entry name" value="GSDH"/>
    <property type="match status" value="1"/>
</dbReference>
<feature type="chain" id="PRO_5021860956" evidence="2">
    <location>
        <begin position="18"/>
        <end position="382"/>
    </location>
</feature>
<name>A0A511D2U6_9PSEU</name>
<dbReference type="InterPro" id="IPR011041">
    <property type="entry name" value="Quinoprot_gluc/sorb_DH_b-prop"/>
</dbReference>
<feature type="region of interest" description="Disordered" evidence="1">
    <location>
        <begin position="356"/>
        <end position="382"/>
    </location>
</feature>
<keyword evidence="5" id="KW-1185">Reference proteome</keyword>
<reference evidence="4 5" key="1">
    <citation type="submission" date="2019-07" db="EMBL/GenBank/DDBJ databases">
        <title>Whole genome shotgun sequence of Pseudonocardia asaccharolytica NBRC 16224.</title>
        <authorList>
            <person name="Hosoyama A."/>
            <person name="Uohara A."/>
            <person name="Ohji S."/>
            <person name="Ichikawa N."/>
        </authorList>
    </citation>
    <scope>NUCLEOTIDE SEQUENCE [LARGE SCALE GENOMIC DNA]</scope>
    <source>
        <strain evidence="4 5">NBRC 16224</strain>
    </source>
</reference>